<dbReference type="PANTHER" id="PTHR42146:SF1">
    <property type="entry name" value="OLIGORIBONUCLEASE NRNB"/>
    <property type="match status" value="1"/>
</dbReference>
<dbReference type="Proteomes" id="UP000292580">
    <property type="component" value="Unassembled WGS sequence"/>
</dbReference>
<comment type="caution">
    <text evidence="1">The sequence shown here is derived from an EMBL/GenBank/DDBJ whole genome shotgun (WGS) entry which is preliminary data.</text>
</comment>
<dbReference type="OrthoDB" id="18016at2157"/>
<dbReference type="EMBL" id="PGCL01000002">
    <property type="protein sequence ID" value="TAJ44860.1"/>
    <property type="molecule type" value="Genomic_DNA"/>
</dbReference>
<dbReference type="Gene3D" id="3.10.310.30">
    <property type="match status" value="1"/>
</dbReference>
<gene>
    <name evidence="1" type="ORF">CUJ86_06120</name>
</gene>
<proteinExistence type="predicted"/>
<dbReference type="InterPro" id="IPR038763">
    <property type="entry name" value="DHH_sf"/>
</dbReference>
<evidence type="ECO:0000313" key="1">
    <source>
        <dbReference type="EMBL" id="TAJ44860.1"/>
    </source>
</evidence>
<keyword evidence="2" id="KW-1185">Reference proteome</keyword>
<protein>
    <submittedName>
        <fullName evidence="1">Phosphoesterase</fullName>
    </submittedName>
</protein>
<dbReference type="AlphaFoldDB" id="A0A483CPC7"/>
<organism evidence="1 2">
    <name type="scientific">Methanofollis fontis</name>
    <dbReference type="NCBI Taxonomy" id="2052832"/>
    <lineage>
        <taxon>Archaea</taxon>
        <taxon>Methanobacteriati</taxon>
        <taxon>Methanobacteriota</taxon>
        <taxon>Stenosarchaea group</taxon>
        <taxon>Methanomicrobia</taxon>
        <taxon>Methanomicrobiales</taxon>
        <taxon>Methanomicrobiaceae</taxon>
        <taxon>Methanofollis</taxon>
    </lineage>
</organism>
<name>A0A483CPC7_9EURY</name>
<dbReference type="SUPFAM" id="SSF64182">
    <property type="entry name" value="DHH phosphoesterases"/>
    <property type="match status" value="1"/>
</dbReference>
<dbReference type="InterPro" id="IPR052968">
    <property type="entry name" value="Nucleotide_metab_enz"/>
</dbReference>
<accession>A0A483CPC7</accession>
<dbReference type="PANTHER" id="PTHR42146">
    <property type="entry name" value="3',5'-CYCLIC-NUCLEOTIDE PHOSPHODIESTERASE"/>
    <property type="match status" value="1"/>
</dbReference>
<reference evidence="1 2" key="1">
    <citation type="submission" date="2017-11" db="EMBL/GenBank/DDBJ databases">
        <title>Isolation and Characterization of Methanofollis Species from Methane Seep Offshore SW Taiwan.</title>
        <authorList>
            <person name="Teng N.-H."/>
            <person name="Lai M.-C."/>
            <person name="Chen S.-C."/>
        </authorList>
    </citation>
    <scope>NUCLEOTIDE SEQUENCE [LARGE SCALE GENOMIC DNA]</scope>
    <source>
        <strain evidence="1 2">FWC-SCC2</strain>
    </source>
</reference>
<dbReference type="RefSeq" id="WP_130646668.1">
    <property type="nucleotide sequence ID" value="NZ_PGCL01000002.1"/>
</dbReference>
<sequence length="321" mass="35680">MASVIDGRKTTDEDLSTAVTGRKVGILHLTHNDLDAAGADAVHRMKFGKISTIFSSVGRFPSIFGLIADLPGNGDILSISDLGYQNGVEETAQRAVHNGWRIEWRDHHRWKDGEIDRLRPHCTLLHLDTSVCATAIAAADLMPGDRTAAEVARVVCDYDLWKKQDPRSDVLGQVTQRRQNLTYVRNMLVQGRITDRRVEEIYAGIKAEMDADIGESIRQVQIYGKKYKIAFAPLHGYPSETAHAIRDALGTDIEVIVSKNGRFSIRSVPPVSHLIAREFGGGGHPNAAGGTFTFNLIDRFLFWLIKRNRHFDSLVQVAETI</sequence>
<evidence type="ECO:0000313" key="2">
    <source>
        <dbReference type="Proteomes" id="UP000292580"/>
    </source>
</evidence>